<dbReference type="Proteomes" id="UP000006735">
    <property type="component" value="Chromosome"/>
</dbReference>
<keyword evidence="2" id="KW-1185">Reference proteome</keyword>
<dbReference type="STRING" id="291331.XOO4771"/>
<evidence type="ECO:0000313" key="1">
    <source>
        <dbReference type="EMBL" id="ABJ89916.1"/>
    </source>
</evidence>
<dbReference type="KEGG" id="xoo:XOO4771"/>
<dbReference type="AlphaFoldDB" id="Q05I15"/>
<name>Q05I15_XANOR</name>
<evidence type="ECO:0000313" key="2">
    <source>
        <dbReference type="Proteomes" id="UP000006735"/>
    </source>
</evidence>
<accession>Q05I15</accession>
<protein>
    <submittedName>
        <fullName evidence="1">Uncharacterized protein</fullName>
    </submittedName>
</protein>
<sequence length="33" mass="4023">MRRFAAVLCMIPRGLRDIGYRLIARNRYRWPNS</sequence>
<reference evidence="1 2" key="1">
    <citation type="journal article" date="2005" name="Nucleic Acids Res.">
        <title>The genome sequence of Xanthomonas oryzae pathovar oryzae KACC10331, the bacterial blight pathogen of rice.</title>
        <authorList>
            <person name="Lee B.M."/>
            <person name="Park Y.J."/>
            <person name="Park D.S."/>
            <person name="Kang H.W."/>
            <person name="Kim J.G."/>
            <person name="Song E.S."/>
            <person name="Park I.C."/>
            <person name="Yoon U.H."/>
            <person name="Hahn J.H."/>
            <person name="Koo B.S."/>
            <person name="Lee G.B."/>
            <person name="Kim H."/>
            <person name="Park H.S."/>
            <person name="Yoon K.O."/>
            <person name="Kim J.H."/>
            <person name="Jung C.H."/>
            <person name="Koh N.H."/>
            <person name="Seo J.S."/>
            <person name="Go S.J."/>
        </authorList>
    </citation>
    <scope>NUCLEOTIDE SEQUENCE [LARGE SCALE GENOMIC DNA]</scope>
    <source>
        <strain evidence="2">KACC10331 / KXO85</strain>
    </source>
</reference>
<dbReference type="HOGENOM" id="CLU_3384462_0_0_6"/>
<gene>
    <name evidence="1" type="ordered locus">XOO4771</name>
</gene>
<proteinExistence type="predicted"/>
<dbReference type="EMBL" id="AE013598">
    <property type="protein sequence ID" value="ABJ89916.1"/>
    <property type="molecule type" value="Genomic_DNA"/>
</dbReference>
<organism evidence="1 2">
    <name type="scientific">Xanthomonas oryzae pv. oryzae (strain KACC10331 / KXO85)</name>
    <dbReference type="NCBI Taxonomy" id="291331"/>
    <lineage>
        <taxon>Bacteria</taxon>
        <taxon>Pseudomonadati</taxon>
        <taxon>Pseudomonadota</taxon>
        <taxon>Gammaproteobacteria</taxon>
        <taxon>Lysobacterales</taxon>
        <taxon>Lysobacteraceae</taxon>
        <taxon>Xanthomonas</taxon>
    </lineage>
</organism>